<keyword evidence="2" id="KW-1185">Reference proteome</keyword>
<feature type="non-terminal residue" evidence="1">
    <location>
        <position position="111"/>
    </location>
</feature>
<sequence length="111" mass="12617">NIPKRAIIHCCDTKLPLELFLLTSIPINERKNWYIICKSSTQTMCSYGRKKPKPVSLNVIHYGGERIAMKVIQSGFYQPIPFKDVNSFMAKSDQCIQTFLGGRNAPKKHSS</sequence>
<gene>
    <name evidence="1" type="ORF">CR513_09328</name>
</gene>
<name>A0A371HV49_MUCPR</name>
<comment type="caution">
    <text evidence="1">The sequence shown here is derived from an EMBL/GenBank/DDBJ whole genome shotgun (WGS) entry which is preliminary data.</text>
</comment>
<accession>A0A371HV49</accession>
<dbReference type="Proteomes" id="UP000257109">
    <property type="component" value="Unassembled WGS sequence"/>
</dbReference>
<protein>
    <submittedName>
        <fullName evidence="1">Uncharacterized protein</fullName>
    </submittedName>
</protein>
<feature type="non-terminal residue" evidence="1">
    <location>
        <position position="1"/>
    </location>
</feature>
<evidence type="ECO:0000313" key="2">
    <source>
        <dbReference type="Proteomes" id="UP000257109"/>
    </source>
</evidence>
<proteinExistence type="predicted"/>
<dbReference type="EMBL" id="QJKJ01001643">
    <property type="protein sequence ID" value="RDY06668.1"/>
    <property type="molecule type" value="Genomic_DNA"/>
</dbReference>
<evidence type="ECO:0000313" key="1">
    <source>
        <dbReference type="EMBL" id="RDY06668.1"/>
    </source>
</evidence>
<organism evidence="1 2">
    <name type="scientific">Mucuna pruriens</name>
    <name type="common">Velvet bean</name>
    <name type="synonym">Dolichos pruriens</name>
    <dbReference type="NCBI Taxonomy" id="157652"/>
    <lineage>
        <taxon>Eukaryota</taxon>
        <taxon>Viridiplantae</taxon>
        <taxon>Streptophyta</taxon>
        <taxon>Embryophyta</taxon>
        <taxon>Tracheophyta</taxon>
        <taxon>Spermatophyta</taxon>
        <taxon>Magnoliopsida</taxon>
        <taxon>eudicotyledons</taxon>
        <taxon>Gunneridae</taxon>
        <taxon>Pentapetalae</taxon>
        <taxon>rosids</taxon>
        <taxon>fabids</taxon>
        <taxon>Fabales</taxon>
        <taxon>Fabaceae</taxon>
        <taxon>Papilionoideae</taxon>
        <taxon>50 kb inversion clade</taxon>
        <taxon>NPAAA clade</taxon>
        <taxon>indigoferoid/millettioid clade</taxon>
        <taxon>Phaseoleae</taxon>
        <taxon>Mucuna</taxon>
    </lineage>
</organism>
<reference evidence="1" key="1">
    <citation type="submission" date="2018-05" db="EMBL/GenBank/DDBJ databases">
        <title>Draft genome of Mucuna pruriens seed.</title>
        <authorList>
            <person name="Nnadi N.E."/>
            <person name="Vos R."/>
            <person name="Hasami M.H."/>
            <person name="Devisetty U.K."/>
            <person name="Aguiy J.C."/>
        </authorList>
    </citation>
    <scope>NUCLEOTIDE SEQUENCE [LARGE SCALE GENOMIC DNA]</scope>
    <source>
        <strain evidence="1">JCA_2017</strain>
    </source>
</reference>
<dbReference type="AlphaFoldDB" id="A0A371HV49"/>